<dbReference type="GO" id="GO:0016787">
    <property type="term" value="F:hydrolase activity"/>
    <property type="evidence" value="ECO:0007669"/>
    <property type="project" value="UniProtKB-KW"/>
</dbReference>
<proteinExistence type="predicted"/>
<feature type="domain" description="SGNH hydrolase-type esterase" evidence="1">
    <location>
        <begin position="40"/>
        <end position="257"/>
    </location>
</feature>
<dbReference type="InterPro" id="IPR051532">
    <property type="entry name" value="Ester_Hydrolysis_Enzymes"/>
</dbReference>
<evidence type="ECO:0000313" key="2">
    <source>
        <dbReference type="EMBL" id="WVX84022.1"/>
    </source>
</evidence>
<name>A0ABZ2CPY4_9BACI</name>
<evidence type="ECO:0000313" key="3">
    <source>
        <dbReference type="Proteomes" id="UP001357223"/>
    </source>
</evidence>
<evidence type="ECO:0000259" key="1">
    <source>
        <dbReference type="Pfam" id="PF13472"/>
    </source>
</evidence>
<dbReference type="Pfam" id="PF13472">
    <property type="entry name" value="Lipase_GDSL_2"/>
    <property type="match status" value="1"/>
</dbReference>
<dbReference type="PANTHER" id="PTHR30383:SF5">
    <property type="entry name" value="SGNH HYDROLASE-TYPE ESTERASE DOMAIN-CONTAINING PROTEIN"/>
    <property type="match status" value="1"/>
</dbReference>
<dbReference type="PANTHER" id="PTHR30383">
    <property type="entry name" value="THIOESTERASE 1/PROTEASE 1/LYSOPHOSPHOLIPASE L1"/>
    <property type="match status" value="1"/>
</dbReference>
<dbReference type="Gene3D" id="3.40.50.1110">
    <property type="entry name" value="SGNH hydrolase"/>
    <property type="match status" value="1"/>
</dbReference>
<sequence length="274" mass="29721">MKFKYFSIILGFILILNTLAAPFVLAKNPDVPKSKLNIVAIGDSITFGYPPPSTTGFPDLISGARKVVKFGGSGATSSQLLEAINANPKEFKAAVKRADVITINIGSNDFMQATGIAALFAKLQPMVPNLEENLANGEIVKAISSTPLTPLTEQPLKQYSTNLLTIIETIKKHTKAPILLYNLYNPIVFSGNPIFDQFLEPLHNFIKENILVVNSTIQQVGVVTGIHVVDAYSAFAKNPEDFIYPFDIHPTPAGQQALASLADLKLQTIKNGKK</sequence>
<dbReference type="EMBL" id="CP137640">
    <property type="protein sequence ID" value="WVX84022.1"/>
    <property type="molecule type" value="Genomic_DNA"/>
</dbReference>
<dbReference type="CDD" id="cd00229">
    <property type="entry name" value="SGNH_hydrolase"/>
    <property type="match status" value="1"/>
</dbReference>
<dbReference type="SUPFAM" id="SSF52266">
    <property type="entry name" value="SGNH hydrolase"/>
    <property type="match status" value="1"/>
</dbReference>
<keyword evidence="2" id="KW-0378">Hydrolase</keyword>
<organism evidence="2 3">
    <name type="scientific">Niallia oryzisoli</name>
    <dbReference type="NCBI Taxonomy" id="1737571"/>
    <lineage>
        <taxon>Bacteria</taxon>
        <taxon>Bacillati</taxon>
        <taxon>Bacillota</taxon>
        <taxon>Bacilli</taxon>
        <taxon>Bacillales</taxon>
        <taxon>Bacillaceae</taxon>
        <taxon>Niallia</taxon>
    </lineage>
</organism>
<dbReference type="Proteomes" id="UP001357223">
    <property type="component" value="Chromosome"/>
</dbReference>
<accession>A0ABZ2CPY4</accession>
<gene>
    <name evidence="2" type="ORF">R4Z09_14120</name>
</gene>
<dbReference type="InterPro" id="IPR013830">
    <property type="entry name" value="SGNH_hydro"/>
</dbReference>
<reference evidence="2 3" key="1">
    <citation type="submission" date="2023-10" db="EMBL/GenBank/DDBJ databases">
        <title>Niallia locisalis sp.nov. isolated from a salt pond sample.</title>
        <authorList>
            <person name="Li X.-J."/>
            <person name="Dong L."/>
        </authorList>
    </citation>
    <scope>NUCLEOTIDE SEQUENCE [LARGE SCALE GENOMIC DNA]</scope>
    <source>
        <strain evidence="2 3">DSM 29761</strain>
    </source>
</reference>
<protein>
    <submittedName>
        <fullName evidence="2">SGNH/GDSL hydrolase family protein</fullName>
    </submittedName>
</protein>
<keyword evidence="3" id="KW-1185">Reference proteome</keyword>
<dbReference type="RefSeq" id="WP_338452894.1">
    <property type="nucleotide sequence ID" value="NZ_CP137640.1"/>
</dbReference>
<dbReference type="InterPro" id="IPR036514">
    <property type="entry name" value="SGNH_hydro_sf"/>
</dbReference>